<feature type="transmembrane region" description="Helical" evidence="6">
    <location>
        <begin position="89"/>
        <end position="114"/>
    </location>
</feature>
<dbReference type="RefSeq" id="WP_240254705.1">
    <property type="nucleotide sequence ID" value="NZ_JAKTTI010000010.1"/>
</dbReference>
<evidence type="ECO:0000256" key="2">
    <source>
        <dbReference type="ARBA" id="ARBA00022475"/>
    </source>
</evidence>
<feature type="transmembrane region" description="Helical" evidence="6">
    <location>
        <begin position="62"/>
        <end position="83"/>
    </location>
</feature>
<gene>
    <name evidence="7" type="ORF">MJG50_08495</name>
</gene>
<keyword evidence="2" id="KW-1003">Cell membrane</keyword>
<reference evidence="7" key="1">
    <citation type="submission" date="2022-02" db="EMBL/GenBank/DDBJ databases">
        <title>Fredinandcohnia quinoae sp. nov. isolated from Chenopodium quinoa seeds.</title>
        <authorList>
            <person name="Saati-Santamaria Z."/>
            <person name="Flores-Felix J.D."/>
            <person name="Igual J.M."/>
            <person name="Velazquez E."/>
            <person name="Garcia-Fraile P."/>
            <person name="Martinez-Molina E."/>
        </authorList>
    </citation>
    <scope>NUCLEOTIDE SEQUENCE</scope>
    <source>
        <strain evidence="7">SECRCQ15</strain>
    </source>
</reference>
<evidence type="ECO:0000256" key="5">
    <source>
        <dbReference type="ARBA" id="ARBA00023136"/>
    </source>
</evidence>
<proteinExistence type="predicted"/>
<comment type="caution">
    <text evidence="7">The sequence shown here is derived from an EMBL/GenBank/DDBJ whole genome shotgun (WGS) entry which is preliminary data.</text>
</comment>
<dbReference type="GO" id="GO:0005886">
    <property type="term" value="C:plasma membrane"/>
    <property type="evidence" value="ECO:0007669"/>
    <property type="project" value="UniProtKB-SubCell"/>
</dbReference>
<organism evidence="7 8">
    <name type="scientific">Fredinandcohnia quinoae</name>
    <dbReference type="NCBI Taxonomy" id="2918902"/>
    <lineage>
        <taxon>Bacteria</taxon>
        <taxon>Bacillati</taxon>
        <taxon>Bacillota</taxon>
        <taxon>Bacilli</taxon>
        <taxon>Bacillales</taxon>
        <taxon>Bacillaceae</taxon>
        <taxon>Fredinandcohnia</taxon>
    </lineage>
</organism>
<dbReference type="PANTHER" id="PTHR33931">
    <property type="entry name" value="HOLIN-LIKE PROTEIN CIDA-RELATED"/>
    <property type="match status" value="1"/>
</dbReference>
<evidence type="ECO:0000256" key="3">
    <source>
        <dbReference type="ARBA" id="ARBA00022692"/>
    </source>
</evidence>
<dbReference type="NCBIfam" id="NF002460">
    <property type="entry name" value="PRK01658.1"/>
    <property type="match status" value="1"/>
</dbReference>
<keyword evidence="8" id="KW-1185">Reference proteome</keyword>
<name>A0AAW5E5M9_9BACI</name>
<keyword evidence="4 6" id="KW-1133">Transmembrane helix</keyword>
<accession>A0AAW5E5M9</accession>
<keyword evidence="3 6" id="KW-0812">Transmembrane</keyword>
<dbReference type="Proteomes" id="UP001431131">
    <property type="component" value="Unassembled WGS sequence"/>
</dbReference>
<evidence type="ECO:0000313" key="8">
    <source>
        <dbReference type="Proteomes" id="UP001431131"/>
    </source>
</evidence>
<evidence type="ECO:0000313" key="7">
    <source>
        <dbReference type="EMBL" id="MCH1625362.1"/>
    </source>
</evidence>
<dbReference type="InterPro" id="IPR005538">
    <property type="entry name" value="LrgA/CidA"/>
</dbReference>
<dbReference type="EMBL" id="JAKTTI010000010">
    <property type="protein sequence ID" value="MCH1625362.1"/>
    <property type="molecule type" value="Genomic_DNA"/>
</dbReference>
<sequence>MKYILLIIQVGILYLFYFVGNLVQELLTIPIPGSIIGMLLLFLLLSTGLMKEKWLASGSQFLITYLSLLFVPATVGLIDYLPIFKGKGIITVVITLVSTYLVMFVSGIIGQVIAKGKEHKQQKGFEGGFGA</sequence>
<dbReference type="PANTHER" id="PTHR33931:SF6">
    <property type="entry name" value="INTEGRAL MEMBRANE PROTEIN YXZK-RELATED"/>
    <property type="match status" value="1"/>
</dbReference>
<comment type="subcellular location">
    <subcellularLocation>
        <location evidence="1">Cell membrane</location>
        <topology evidence="1">Multi-pass membrane protein</topology>
    </subcellularLocation>
</comment>
<evidence type="ECO:0000256" key="6">
    <source>
        <dbReference type="SAM" id="Phobius"/>
    </source>
</evidence>
<dbReference type="AlphaFoldDB" id="A0AAW5E5M9"/>
<evidence type="ECO:0000256" key="1">
    <source>
        <dbReference type="ARBA" id="ARBA00004651"/>
    </source>
</evidence>
<protein>
    <submittedName>
        <fullName evidence="7">CidA/LrgA family holin-like protein</fullName>
    </submittedName>
</protein>
<feature type="transmembrane region" description="Helical" evidence="6">
    <location>
        <begin position="5"/>
        <end position="23"/>
    </location>
</feature>
<dbReference type="Pfam" id="PF03788">
    <property type="entry name" value="LrgA"/>
    <property type="match status" value="1"/>
</dbReference>
<keyword evidence="5 6" id="KW-0472">Membrane</keyword>
<evidence type="ECO:0000256" key="4">
    <source>
        <dbReference type="ARBA" id="ARBA00022989"/>
    </source>
</evidence>
<feature type="transmembrane region" description="Helical" evidence="6">
    <location>
        <begin position="29"/>
        <end position="50"/>
    </location>
</feature>